<dbReference type="PROSITE" id="PS50802">
    <property type="entry name" value="OTU"/>
    <property type="match status" value="1"/>
</dbReference>
<dbReference type="RefSeq" id="XP_014673575.1">
    <property type="nucleotide sequence ID" value="XM_014818089.1"/>
</dbReference>
<dbReference type="PIRSF" id="PIRSF013503">
    <property type="entry name" value="Ubiquitin_thioesterase_Otubain"/>
    <property type="match status" value="1"/>
</dbReference>
<dbReference type="EC" id="3.4.19.12" evidence="7"/>
<evidence type="ECO:0000313" key="11">
    <source>
        <dbReference type="RefSeq" id="XP_014673575.1"/>
    </source>
</evidence>
<dbReference type="PANTHER" id="PTHR12931">
    <property type="entry name" value="UBIQUITIN THIOLESTERASE PROTEIN OTUB"/>
    <property type="match status" value="1"/>
</dbReference>
<evidence type="ECO:0000256" key="5">
    <source>
        <dbReference type="ARBA" id="ARBA00022801"/>
    </source>
</evidence>
<feature type="domain" description="OTU" evidence="9">
    <location>
        <begin position="76"/>
        <end position="270"/>
    </location>
</feature>
<evidence type="ECO:0000256" key="1">
    <source>
        <dbReference type="ARBA" id="ARBA00000707"/>
    </source>
</evidence>
<evidence type="ECO:0000259" key="9">
    <source>
        <dbReference type="PROSITE" id="PS50802"/>
    </source>
</evidence>
<dbReference type="InterPro" id="IPR038765">
    <property type="entry name" value="Papain-like_cys_pep_sf"/>
</dbReference>
<accession>A0ABM1EN04</accession>
<protein>
    <recommendedName>
        <fullName evidence="7">Ubiquitin thioesterase</fullName>
        <ecNumber evidence="7">3.4.19.12</ecNumber>
    </recommendedName>
</protein>
<dbReference type="InterPro" id="IPR016615">
    <property type="entry name" value="Otubain"/>
</dbReference>
<evidence type="ECO:0000256" key="2">
    <source>
        <dbReference type="ARBA" id="ARBA00006579"/>
    </source>
</evidence>
<keyword evidence="4 7" id="KW-0833">Ubl conjugation pathway</keyword>
<dbReference type="InterPro" id="IPR019400">
    <property type="entry name" value="Peptidase_C65_otubain"/>
</dbReference>
<evidence type="ECO:0000256" key="3">
    <source>
        <dbReference type="ARBA" id="ARBA00022670"/>
    </source>
</evidence>
<dbReference type="Gene3D" id="1.20.1300.20">
    <property type="entry name" value="Peptidase C65 Otubain, subdomain 2"/>
    <property type="match status" value="1"/>
</dbReference>
<dbReference type="Proteomes" id="UP000695022">
    <property type="component" value="Unplaced"/>
</dbReference>
<proteinExistence type="inferred from homology"/>
<evidence type="ECO:0000313" key="10">
    <source>
        <dbReference type="Proteomes" id="UP000695022"/>
    </source>
</evidence>
<dbReference type="CDD" id="cd22763">
    <property type="entry name" value="OTUB1"/>
    <property type="match status" value="1"/>
</dbReference>
<keyword evidence="3 7" id="KW-0645">Protease</keyword>
<dbReference type="GeneID" id="106813850"/>
<evidence type="ECO:0000256" key="6">
    <source>
        <dbReference type="ARBA" id="ARBA00022807"/>
    </source>
</evidence>
<dbReference type="Pfam" id="PF10275">
    <property type="entry name" value="Peptidase_C65"/>
    <property type="match status" value="1"/>
</dbReference>
<gene>
    <name evidence="11" type="primary">LOC106813850</name>
</gene>
<reference evidence="11" key="1">
    <citation type="submission" date="2025-08" db="UniProtKB">
        <authorList>
            <consortium name="RefSeq"/>
        </authorList>
    </citation>
    <scope>IDENTIFICATION</scope>
</reference>
<dbReference type="InterPro" id="IPR042467">
    <property type="entry name" value="Peptidase_C65_otubain_sub2"/>
</dbReference>
<dbReference type="PANTHER" id="PTHR12931:SF15">
    <property type="entry name" value="UBIQUITIN THIOESTERASE OTUBAIN-LIKE"/>
    <property type="match status" value="1"/>
</dbReference>
<sequence>MEENKLVTENAPDFNELDSVNQDEAILAQEREIEKEIAHSQPLIGPKEELRSLESEYRTDDDVYQAKIQHLEKHYKCLRRTRGDGNCFFRAFGYYYMEQLLRKPDDLKKFKAMAAQSKSELVKLGFPEFTIDDFHSTFMEVLEKVESGIAVEDLLNVFNDQGFSDYIVVYLRLLTSGYLQKEATFFRSFIEGERTVKEFCHQEVEPMAKESDQIHIIALTSTTGIGVRIEYMDRSQTFGKTEVNHHDFPEECTPQVYLLYRPGHFDILYQ</sequence>
<evidence type="ECO:0000256" key="4">
    <source>
        <dbReference type="ARBA" id="ARBA00022786"/>
    </source>
</evidence>
<keyword evidence="5 7" id="KW-0378">Hydrolase</keyword>
<keyword evidence="10" id="KW-1185">Reference proteome</keyword>
<dbReference type="SUPFAM" id="SSF54001">
    <property type="entry name" value="Cysteine proteinases"/>
    <property type="match status" value="1"/>
</dbReference>
<comment type="catalytic activity">
    <reaction evidence="1 7">
        <text>Thiol-dependent hydrolysis of ester, thioester, amide, peptide and isopeptide bonds formed by the C-terminal Gly of ubiquitin (a 76-residue protein attached to proteins as an intracellular targeting signal).</text>
        <dbReference type="EC" id="3.4.19.12"/>
    </reaction>
</comment>
<comment type="similarity">
    <text evidence="2 7">Belongs to the peptidase C65 family.</text>
</comment>
<dbReference type="Gene3D" id="3.30.200.60">
    <property type="entry name" value="Peptidase C65 Otubain, subdomain 1"/>
    <property type="match status" value="1"/>
</dbReference>
<evidence type="ECO:0000256" key="7">
    <source>
        <dbReference type="PIRNR" id="PIRNR013503"/>
    </source>
</evidence>
<evidence type="ECO:0000256" key="8">
    <source>
        <dbReference type="SAM" id="MobiDB-lite"/>
    </source>
</evidence>
<dbReference type="InterPro" id="IPR003323">
    <property type="entry name" value="OTU_dom"/>
</dbReference>
<feature type="region of interest" description="Disordered" evidence="8">
    <location>
        <begin position="1"/>
        <end position="21"/>
    </location>
</feature>
<organism evidence="10 11">
    <name type="scientific">Priapulus caudatus</name>
    <name type="common">Priapulid worm</name>
    <dbReference type="NCBI Taxonomy" id="37621"/>
    <lineage>
        <taxon>Eukaryota</taxon>
        <taxon>Metazoa</taxon>
        <taxon>Ecdysozoa</taxon>
        <taxon>Scalidophora</taxon>
        <taxon>Priapulida</taxon>
        <taxon>Priapulimorpha</taxon>
        <taxon>Priapulimorphida</taxon>
        <taxon>Priapulidae</taxon>
        <taxon>Priapulus</taxon>
    </lineage>
</organism>
<name>A0ABM1EN04_PRICU</name>
<dbReference type="InterPro" id="IPR042468">
    <property type="entry name" value="Peptidase_C65_otubain_sub1"/>
</dbReference>
<keyword evidence="6 7" id="KW-0788">Thiol protease</keyword>